<reference evidence="1 2" key="1">
    <citation type="submission" date="2019-12" db="EMBL/GenBank/DDBJ databases">
        <authorList>
            <person name="Yuan C.-G."/>
        </authorList>
    </citation>
    <scope>NUCLEOTIDE SEQUENCE [LARGE SCALE GENOMIC DNA]</scope>
    <source>
        <strain evidence="1 2">KCTC 23863</strain>
    </source>
</reference>
<dbReference type="EMBL" id="WURB01000028">
    <property type="protein sequence ID" value="MXQ14199.1"/>
    <property type="molecule type" value="Genomic_DNA"/>
</dbReference>
<proteinExistence type="predicted"/>
<organism evidence="1 2">
    <name type="scientific">Microvirga makkahensis</name>
    <dbReference type="NCBI Taxonomy" id="1128670"/>
    <lineage>
        <taxon>Bacteria</taxon>
        <taxon>Pseudomonadati</taxon>
        <taxon>Pseudomonadota</taxon>
        <taxon>Alphaproteobacteria</taxon>
        <taxon>Hyphomicrobiales</taxon>
        <taxon>Methylobacteriaceae</taxon>
        <taxon>Microvirga</taxon>
    </lineage>
</organism>
<reference evidence="1 2" key="2">
    <citation type="submission" date="2020-01" db="EMBL/GenBank/DDBJ databases">
        <title>Microvirga sp. nov., an arsenate reduction bacterium isolated from Tibet hotspring sediments.</title>
        <authorList>
            <person name="Xian W.-D."/>
            <person name="Li W.-J."/>
        </authorList>
    </citation>
    <scope>NUCLEOTIDE SEQUENCE [LARGE SCALE GENOMIC DNA]</scope>
    <source>
        <strain evidence="1 2">KCTC 23863</strain>
    </source>
</reference>
<name>A0A7X3MW06_9HYPH</name>
<keyword evidence="2" id="KW-1185">Reference proteome</keyword>
<dbReference type="AlphaFoldDB" id="A0A7X3MW06"/>
<evidence type="ECO:0008006" key="3">
    <source>
        <dbReference type="Google" id="ProtNLM"/>
    </source>
</evidence>
<protein>
    <recommendedName>
        <fullName evidence="3">Transposase DDE domain-containing protein</fullName>
    </recommendedName>
</protein>
<dbReference type="Proteomes" id="UP000436483">
    <property type="component" value="Unassembled WGS sequence"/>
</dbReference>
<evidence type="ECO:0000313" key="1">
    <source>
        <dbReference type="EMBL" id="MXQ14199.1"/>
    </source>
</evidence>
<comment type="caution">
    <text evidence="1">The sequence shown here is derived from an EMBL/GenBank/DDBJ whole genome shotgun (WGS) entry which is preliminary data.</text>
</comment>
<accession>A0A7X3MW06</accession>
<dbReference type="OrthoDB" id="9798237at2"/>
<dbReference type="RefSeq" id="WP_160887884.1">
    <property type="nucleotide sequence ID" value="NZ_WURB01000028.1"/>
</dbReference>
<sequence length="98" mass="11191">MLLDLGLDSRRWWQCATMAIPPDCRDICPAIPYRTTTKEKPDFFSGAFYRGRARIEQTTGKLKRLKRIALHCGKIDENSGSFVALALKFFLIKSVHTT</sequence>
<gene>
    <name evidence="1" type="ORF">GR328_22635</name>
</gene>
<evidence type="ECO:0000313" key="2">
    <source>
        <dbReference type="Proteomes" id="UP000436483"/>
    </source>
</evidence>